<dbReference type="Proteomes" id="UP000574931">
    <property type="component" value="Unassembled WGS sequence"/>
</dbReference>
<dbReference type="RefSeq" id="WP_171319424.1">
    <property type="nucleotide sequence ID" value="NZ_JABFCY010000018.1"/>
</dbReference>
<protein>
    <submittedName>
        <fullName evidence="1">Uncharacterized protein</fullName>
    </submittedName>
</protein>
<sequence length="275" mass="30289">MKVGYTEFSFGYAFTENLVRGSATAPTGAPVFPNLVQEATLGYDVQIGFPAVPLFFQYKLPELMTRASAFEIAGGLCPSLTLEFFRIALMRRDVSDQHQLLIDWEGRYPGQVFYAAPSLRDCVAFNTAYNAASVVSTSVLFSPVDIGPLPDDKVHTIAYKPGLSYGYFCSEPRRIEAETYDGLAGRLAQRFKDENVRDFSAAAQDVRRTVFEAASPVWRQAEDAVASRVRQAMLPVAADGSASQPDREQAILDVLVAREIARIDMGIDLVIAQPR</sequence>
<proteinExistence type="predicted"/>
<evidence type="ECO:0000313" key="1">
    <source>
        <dbReference type="EMBL" id="NNU63050.1"/>
    </source>
</evidence>
<comment type="caution">
    <text evidence="1">The sequence shown here is derived from an EMBL/GenBank/DDBJ whole genome shotgun (WGS) entry which is preliminary data.</text>
</comment>
<keyword evidence="2" id="KW-1185">Reference proteome</keyword>
<reference evidence="1 2" key="1">
    <citation type="submission" date="2020-05" db="EMBL/GenBank/DDBJ databases">
        <title>Draft Genome Sequence of Ochrobactrum soli Isolated from Stable Fly Gut.</title>
        <authorList>
            <person name="Pileggi M.T."/>
            <person name="Vazhakkala L.J."/>
            <person name="Wong C.N."/>
        </authorList>
    </citation>
    <scope>NUCLEOTIDE SEQUENCE [LARGE SCALE GENOMIC DNA]</scope>
    <source>
        <strain evidence="1 2">MTP-C0764</strain>
    </source>
</reference>
<organism evidence="1 2">
    <name type="scientific">Ochrobactrum soli</name>
    <dbReference type="NCBI Taxonomy" id="2448455"/>
    <lineage>
        <taxon>Bacteria</taxon>
        <taxon>Pseudomonadati</taxon>
        <taxon>Pseudomonadota</taxon>
        <taxon>Alphaproteobacteria</taxon>
        <taxon>Hyphomicrobiales</taxon>
        <taxon>Brucellaceae</taxon>
        <taxon>Brucella/Ochrobactrum group</taxon>
        <taxon>Ochrobactrum</taxon>
    </lineage>
</organism>
<dbReference type="EMBL" id="JABFCY010000018">
    <property type="protein sequence ID" value="NNU63050.1"/>
    <property type="molecule type" value="Genomic_DNA"/>
</dbReference>
<name>A0A849KSW4_9HYPH</name>
<accession>A0A849KSW4</accession>
<gene>
    <name evidence="1" type="ORF">HKX02_22735</name>
</gene>
<dbReference type="AlphaFoldDB" id="A0A849KSW4"/>
<evidence type="ECO:0000313" key="2">
    <source>
        <dbReference type="Proteomes" id="UP000574931"/>
    </source>
</evidence>